<dbReference type="EMBL" id="MT144067">
    <property type="protein sequence ID" value="QJA48008.1"/>
    <property type="molecule type" value="Genomic_DNA"/>
</dbReference>
<sequence>MQNLFQIVEQFEHDFLHTPVEIVVGYNFDQLETIKENQRYYSSKFRNGNTDEFGYKFFYNIGKPRVKNAAKNIDLDIKDINIRAKNPKDYYKAWLMRRDMRRWMKERSLGILFNEIVMKTPKYGTFVLKKVVGDEIVRPVDLKNLKCDPSTQSLKVSGWVIEDHFYTPWELKQEVKRGWDIDKINLAIKSFRDFRKENYVDATAEEQNKGTAQYIHIKEFYGDIPESTFKEEGDPDKFVLANYIIVSPEKGTKANTDKEAEKEGLLLFKKEIKEIPYKECHYDREEGRWLGVGIIEDLRESQIMKNEEINQVMLALKLANLVLFQTGDETIARNILTDLVNGDIIKVKSDLARIDTTNKGIGESNVISQEIEALANNLANSFEVTTGESLPSGTPFSLGMLINQNANKLFDFVRENIGLFLEEVFEDWIIPELSKDLNKEHILELTDKEEMEWVNERFKSNHLLSKIKDFILNTGRKPTQEEVDMAQQILSQRMEGKEHLYFEVPEKFYDFDKSVEVDITGESMNKQATLQTLASIMQMVGGNPEMLEHPAMQKIMDISGFNDVDFRVAKPQAQQLPMAGQLAGGMPVPQLAQ</sequence>
<gene>
    <name evidence="1" type="ORF">TM448A00804_0026</name>
    <name evidence="2" type="ORF">TM448B01250_0015</name>
</gene>
<organism evidence="1">
    <name type="scientific">viral metagenome</name>
    <dbReference type="NCBI Taxonomy" id="1070528"/>
    <lineage>
        <taxon>unclassified sequences</taxon>
        <taxon>metagenomes</taxon>
        <taxon>organismal metagenomes</taxon>
    </lineage>
</organism>
<name>A0A6H1ZKE8_9ZZZZ</name>
<reference evidence="1" key="1">
    <citation type="submission" date="2020-03" db="EMBL/GenBank/DDBJ databases">
        <title>The deep terrestrial virosphere.</title>
        <authorList>
            <person name="Holmfeldt K."/>
            <person name="Nilsson E."/>
            <person name="Simone D."/>
            <person name="Lopez-Fernandez M."/>
            <person name="Wu X."/>
            <person name="de Brujin I."/>
            <person name="Lundin D."/>
            <person name="Andersson A."/>
            <person name="Bertilsson S."/>
            <person name="Dopson M."/>
        </authorList>
    </citation>
    <scope>NUCLEOTIDE SEQUENCE</scope>
    <source>
        <strain evidence="1">TM448A00804</strain>
        <strain evidence="2">TM448B01250</strain>
    </source>
</reference>
<evidence type="ECO:0000313" key="2">
    <source>
        <dbReference type="EMBL" id="QJH98227.1"/>
    </source>
</evidence>
<evidence type="ECO:0008006" key="3">
    <source>
        <dbReference type="Google" id="ProtNLM"/>
    </source>
</evidence>
<dbReference type="EMBL" id="MT144722">
    <property type="protein sequence ID" value="QJH98227.1"/>
    <property type="molecule type" value="Genomic_DNA"/>
</dbReference>
<protein>
    <recommendedName>
        <fullName evidence="3">Portal protein</fullName>
    </recommendedName>
</protein>
<proteinExistence type="predicted"/>
<evidence type="ECO:0000313" key="1">
    <source>
        <dbReference type="EMBL" id="QJA48008.1"/>
    </source>
</evidence>
<accession>A0A6H1ZKE8</accession>
<dbReference type="AlphaFoldDB" id="A0A6H1ZKE8"/>